<organism evidence="1 2">
    <name type="scientific">Vibrio nigripulchritudo SOn1</name>
    <dbReference type="NCBI Taxonomy" id="1238450"/>
    <lineage>
        <taxon>Bacteria</taxon>
        <taxon>Pseudomonadati</taxon>
        <taxon>Pseudomonadota</taxon>
        <taxon>Gammaproteobacteria</taxon>
        <taxon>Vibrionales</taxon>
        <taxon>Vibrionaceae</taxon>
        <taxon>Vibrio</taxon>
    </lineage>
</organism>
<proteinExistence type="predicted"/>
<dbReference type="RefSeq" id="WP_022610777.1">
    <property type="nucleotide sequence ID" value="NZ_LK391965.1"/>
</dbReference>
<evidence type="ECO:0000313" key="2">
    <source>
        <dbReference type="Proteomes" id="UP000018211"/>
    </source>
</evidence>
<reference evidence="1 2" key="1">
    <citation type="journal article" date="2013" name="ISME J.">
        <title>Comparative genomics of pathogenic lineages of Vibrio nigripulchritudo identifies virulence-associated traits.</title>
        <authorList>
            <person name="Goudenege D."/>
            <person name="Labreuche Y."/>
            <person name="Krin E."/>
            <person name="Ansquer D."/>
            <person name="Mangenot S."/>
            <person name="Calteau A."/>
            <person name="Medigue C."/>
            <person name="Mazel D."/>
            <person name="Polz M.F."/>
            <person name="Le Roux F."/>
        </authorList>
    </citation>
    <scope>NUCLEOTIDE SEQUENCE [LARGE SCALE GENOMIC DNA]</scope>
    <source>
        <strain evidence="1 2">SOn1</strain>
    </source>
</reference>
<name>A0AAV2VKJ0_9VIBR</name>
<dbReference type="EMBL" id="CAOF01000047">
    <property type="protein sequence ID" value="CCO45180.1"/>
    <property type="molecule type" value="Genomic_DNA"/>
</dbReference>
<sequence length="326" mass="36300">MFKKILFLPVVMSLLLQGCKIEDASESNLTPSQTNTPSGVNVYSSIDHCSKVDDIPNCSFQKGIYVLAIAPSITTEQHQRVIKQVENFVKWSHKDVHERFNNKTVVIGVMATEPTGQSQEDKFAFALSQATSQVHGLELVFTNKGKDETLSLTTYQKLMQVFDYYVDGNSNTLIGSELNDAYQNFKTKLTTYKRTADQQSFEALFFNECNYGNGQLKADRALGTPTPCIKDGTPHIGGVVDHIHGKTQVNLNPGALLGLMYEYKLDPDNNEGGGELVGNLGTTFINQGNIASGFYPDDGSKMYVTWANPVFRPLNQYLNKYFFINK</sequence>
<accession>A0AAV2VKJ0</accession>
<evidence type="ECO:0000313" key="1">
    <source>
        <dbReference type="EMBL" id="CCO45180.1"/>
    </source>
</evidence>
<gene>
    <name evidence="1" type="ORF">VIBNISOn1_1400013</name>
</gene>
<dbReference type="PROSITE" id="PS51257">
    <property type="entry name" value="PROKAR_LIPOPROTEIN"/>
    <property type="match status" value="1"/>
</dbReference>
<dbReference type="Proteomes" id="UP000018211">
    <property type="component" value="Unassembled WGS sequence"/>
</dbReference>
<protein>
    <submittedName>
        <fullName evidence="1">Uncharacterized protein</fullName>
    </submittedName>
</protein>
<dbReference type="AlphaFoldDB" id="A0AAV2VKJ0"/>
<comment type="caution">
    <text evidence="1">The sequence shown here is derived from an EMBL/GenBank/DDBJ whole genome shotgun (WGS) entry which is preliminary data.</text>
</comment>